<evidence type="ECO:0000256" key="1">
    <source>
        <dbReference type="ARBA" id="ARBA00004651"/>
    </source>
</evidence>
<reference evidence="8" key="1">
    <citation type="submission" date="2015-02" db="EMBL/GenBank/DDBJ databases">
        <title>Genome Assembly of Bacillaceae bacterium MTCC 8252.</title>
        <authorList>
            <person name="Verma A."/>
            <person name="Khatri I."/>
            <person name="Mual P."/>
            <person name="Subramanian S."/>
            <person name="Krishnamurthi S."/>
        </authorList>
    </citation>
    <scope>NUCLEOTIDE SEQUENCE [LARGE SCALE GENOMIC DNA]</scope>
    <source>
        <strain evidence="8">MTCC 8252</strain>
    </source>
</reference>
<feature type="transmembrane region" description="Helical" evidence="6">
    <location>
        <begin position="346"/>
        <end position="377"/>
    </location>
</feature>
<keyword evidence="2" id="KW-0813">Transport</keyword>
<dbReference type="GO" id="GO:0005886">
    <property type="term" value="C:plasma membrane"/>
    <property type="evidence" value="ECO:0007669"/>
    <property type="project" value="UniProtKB-SubCell"/>
</dbReference>
<gene>
    <name evidence="8" type="ORF">QY95_02046</name>
</gene>
<feature type="domain" description="Major facilitator superfamily (MFS) profile" evidence="7">
    <location>
        <begin position="1"/>
        <end position="387"/>
    </location>
</feature>
<comment type="caution">
    <text evidence="8">The sequence shown here is derived from an EMBL/GenBank/DDBJ whole genome shotgun (WGS) entry which is preliminary data.</text>
</comment>
<dbReference type="InterPro" id="IPR011701">
    <property type="entry name" value="MFS"/>
</dbReference>
<name>A0A0F5I2E0_BACTR</name>
<dbReference type="PANTHER" id="PTHR23526">
    <property type="entry name" value="INTEGRAL MEMBRANE TRANSPORT PROTEIN-RELATED"/>
    <property type="match status" value="1"/>
</dbReference>
<dbReference type="EMBL" id="JWIR02000037">
    <property type="protein sequence ID" value="KKB39829.1"/>
    <property type="molecule type" value="Genomic_DNA"/>
</dbReference>
<evidence type="ECO:0000256" key="3">
    <source>
        <dbReference type="ARBA" id="ARBA00022692"/>
    </source>
</evidence>
<evidence type="ECO:0000313" key="8">
    <source>
        <dbReference type="EMBL" id="KKB39829.1"/>
    </source>
</evidence>
<organism evidence="8 9">
    <name type="scientific">Bacillus thermotolerans</name>
    <name type="common">Quasibacillus thermotolerans</name>
    <dbReference type="NCBI Taxonomy" id="1221996"/>
    <lineage>
        <taxon>Bacteria</taxon>
        <taxon>Bacillati</taxon>
        <taxon>Bacillota</taxon>
        <taxon>Bacilli</taxon>
        <taxon>Bacillales</taxon>
        <taxon>Bacillaceae</taxon>
        <taxon>Bacillus</taxon>
    </lineage>
</organism>
<dbReference type="InterPro" id="IPR020846">
    <property type="entry name" value="MFS_dom"/>
</dbReference>
<accession>A0A0F5I2E0</accession>
<evidence type="ECO:0000256" key="6">
    <source>
        <dbReference type="SAM" id="Phobius"/>
    </source>
</evidence>
<dbReference type="PROSITE" id="PS50850">
    <property type="entry name" value="MFS"/>
    <property type="match status" value="1"/>
</dbReference>
<feature type="transmembrane region" description="Helical" evidence="6">
    <location>
        <begin position="42"/>
        <end position="63"/>
    </location>
</feature>
<dbReference type="Pfam" id="PF07690">
    <property type="entry name" value="MFS_1"/>
    <property type="match status" value="1"/>
</dbReference>
<dbReference type="PANTHER" id="PTHR23526:SF4">
    <property type="entry name" value="INTEGRAL MEMBRANE TRANSPORT PROTEIN"/>
    <property type="match status" value="1"/>
</dbReference>
<protein>
    <submittedName>
        <fullName evidence="8">Integral membrane transport protein</fullName>
    </submittedName>
</protein>
<evidence type="ECO:0000256" key="4">
    <source>
        <dbReference type="ARBA" id="ARBA00022989"/>
    </source>
</evidence>
<dbReference type="Proteomes" id="UP000031563">
    <property type="component" value="Unassembled WGS sequence"/>
</dbReference>
<evidence type="ECO:0000313" key="9">
    <source>
        <dbReference type="Proteomes" id="UP000031563"/>
    </source>
</evidence>
<evidence type="ECO:0000256" key="2">
    <source>
        <dbReference type="ARBA" id="ARBA00022448"/>
    </source>
</evidence>
<proteinExistence type="predicted"/>
<keyword evidence="3 6" id="KW-0812">Transmembrane</keyword>
<keyword evidence="5 6" id="KW-0472">Membrane</keyword>
<dbReference type="AlphaFoldDB" id="A0A0F5I2E0"/>
<evidence type="ECO:0000259" key="7">
    <source>
        <dbReference type="PROSITE" id="PS50850"/>
    </source>
</evidence>
<dbReference type="CDD" id="cd17325">
    <property type="entry name" value="MFS_MdtG_SLC18_like"/>
    <property type="match status" value="1"/>
</dbReference>
<dbReference type="InterPro" id="IPR036259">
    <property type="entry name" value="MFS_trans_sf"/>
</dbReference>
<feature type="transmembrane region" description="Helical" evidence="6">
    <location>
        <begin position="275"/>
        <end position="293"/>
    </location>
</feature>
<keyword evidence="9" id="KW-1185">Reference proteome</keyword>
<sequence>MKRKRKHDRWLIFLCACLFMLGVAGTRPLIPLYADSLGAGSMEIGLIVSLFSFFPLLLSIPLGRTIDRKGTRGPLAISMCLGSLSLFVPYIMASLTGVYLSQVIAGLAQLIFAISMQAYAGQFSKAKLRNYYVALFSIGTSSGSFIGPIIGGVISDTADFPYAFLTASVILLLSVPFCLLFPKKTAPNQEDLKGQKKRSRASELLRLPALRRAVLVSIAVLWAKDAYTAFFPLLAAEKGLSTAAIGFLVSLNAGAGVLIRLVLPYLSKAARTEALITGSILLSSVILLFHPLVDHVIWLGILSFILGFCLGIGQPLSISTTIAALPAQRVAEGLALRLSFNKLTQLAAPAFLGAVSSVTGLGGVFYVTGIIILGGAIQPRKYTRDIKKKLNG</sequence>
<feature type="transmembrane region" description="Helical" evidence="6">
    <location>
        <begin position="99"/>
        <end position="119"/>
    </location>
</feature>
<dbReference type="RefSeq" id="WP_040047457.1">
    <property type="nucleotide sequence ID" value="NZ_JWIR02000037.1"/>
</dbReference>
<feature type="transmembrane region" description="Helical" evidence="6">
    <location>
        <begin position="299"/>
        <end position="325"/>
    </location>
</feature>
<dbReference type="OrthoDB" id="4822895at2"/>
<feature type="transmembrane region" description="Helical" evidence="6">
    <location>
        <begin position="75"/>
        <end position="93"/>
    </location>
</feature>
<dbReference type="GO" id="GO:0022857">
    <property type="term" value="F:transmembrane transporter activity"/>
    <property type="evidence" value="ECO:0007669"/>
    <property type="project" value="InterPro"/>
</dbReference>
<dbReference type="STRING" id="1221996.QY95_02046"/>
<keyword evidence="4 6" id="KW-1133">Transmembrane helix</keyword>
<feature type="transmembrane region" description="Helical" evidence="6">
    <location>
        <begin position="160"/>
        <end position="182"/>
    </location>
</feature>
<evidence type="ECO:0000256" key="5">
    <source>
        <dbReference type="ARBA" id="ARBA00023136"/>
    </source>
</evidence>
<dbReference type="InterPro" id="IPR052528">
    <property type="entry name" value="Sugar_transport-like"/>
</dbReference>
<dbReference type="Gene3D" id="1.20.1250.20">
    <property type="entry name" value="MFS general substrate transporter like domains"/>
    <property type="match status" value="1"/>
</dbReference>
<feature type="transmembrane region" description="Helical" evidence="6">
    <location>
        <begin position="131"/>
        <end position="154"/>
    </location>
</feature>
<comment type="subcellular location">
    <subcellularLocation>
        <location evidence="1">Cell membrane</location>
        <topology evidence="1">Multi-pass membrane protein</topology>
    </subcellularLocation>
</comment>
<dbReference type="SUPFAM" id="SSF103473">
    <property type="entry name" value="MFS general substrate transporter"/>
    <property type="match status" value="1"/>
</dbReference>
<feature type="transmembrane region" description="Helical" evidence="6">
    <location>
        <begin position="243"/>
        <end position="263"/>
    </location>
</feature>